<keyword evidence="1" id="KW-0433">Leucine-rich repeat</keyword>
<evidence type="ECO:0000259" key="6">
    <source>
        <dbReference type="Pfam" id="PF00931"/>
    </source>
</evidence>
<dbReference type="InterPro" id="IPR056789">
    <property type="entry name" value="LRR_R13L1-DRL21"/>
</dbReference>
<dbReference type="PRINTS" id="PR00364">
    <property type="entry name" value="DISEASERSIST"/>
</dbReference>
<dbReference type="Gene3D" id="3.40.50.300">
    <property type="entry name" value="P-loop containing nucleotide triphosphate hydrolases"/>
    <property type="match status" value="1"/>
</dbReference>
<keyword evidence="11" id="KW-1185">Reference proteome</keyword>
<dbReference type="Pfam" id="PF23559">
    <property type="entry name" value="WHD_DRP"/>
    <property type="match status" value="1"/>
</dbReference>
<feature type="domain" description="Disease resistance protein winged helix" evidence="8">
    <location>
        <begin position="445"/>
        <end position="506"/>
    </location>
</feature>
<dbReference type="GO" id="GO:0006952">
    <property type="term" value="P:defense response"/>
    <property type="evidence" value="ECO:0007669"/>
    <property type="project" value="UniProtKB-KW"/>
</dbReference>
<feature type="domain" description="Disease resistance N-terminal" evidence="7">
    <location>
        <begin position="17"/>
        <end position="97"/>
    </location>
</feature>
<dbReference type="Pfam" id="PF18052">
    <property type="entry name" value="Rx_N"/>
    <property type="match status" value="1"/>
</dbReference>
<feature type="domain" description="R13L1/DRL21-like LRR repeat region" evidence="9">
    <location>
        <begin position="696"/>
        <end position="821"/>
    </location>
</feature>
<dbReference type="GO" id="GO:0043531">
    <property type="term" value="F:ADP binding"/>
    <property type="evidence" value="ECO:0007669"/>
    <property type="project" value="InterPro"/>
</dbReference>
<accession>A0AAV5LSK3</accession>
<dbReference type="GO" id="GO:0005524">
    <property type="term" value="F:ATP binding"/>
    <property type="evidence" value="ECO:0007669"/>
    <property type="project" value="UniProtKB-KW"/>
</dbReference>
<dbReference type="FunFam" id="3.40.50.300:FF:001091">
    <property type="entry name" value="Probable disease resistance protein At1g61300"/>
    <property type="match status" value="1"/>
</dbReference>
<dbReference type="InterPro" id="IPR058922">
    <property type="entry name" value="WHD_DRP"/>
</dbReference>
<keyword evidence="3" id="KW-0547">Nucleotide-binding</keyword>
<sequence>MEIANLAGGAFLSVMFESLFSKLDSFASEWLNSPKKVCAEMQNWKSLWPQIGALLEDAEEKQVSDRLVKLWLADLKDLFYDMEDILEEVEIAAKRFDLSAEVPASTSKRQKLTLFTFFNTGGRSTVKEDPDMASRVEEITARLRGIEANISKLNPVRLAVRTGDKPHKVTAERLPTTPLLEQHVYGRENDKEAILEILLSDEGRHEPYSVIPIVGMGGIGKTTLARLIYNDDKLKGRFGLQAWVCVSEDFDVYRITRAILEQVTRQKCDLEDPSSLQVRLKEQLSNRRFFLVLDDIWNKKYDLWEELQRPFWSGAFGSKIIITTRDEDIGKMMKGNDKVHSLALLENDACLSLFARHALGPENFDAHPNLKRVGEKIVEKCKRLPLAIKTLGGLLRRKAHPEWKNILNSEIWDLLVGNGSILPALQLSYNHLPSHLKRCFAYCSLFPKNYEFDEGELVKLWTAEGFLQQQPQRKECFRDLLLRAFFQRSSRNESLFVMHDLMVDLAIYVAGETCCTLELDGKISNVGFQKSRHLSLFPCHYEVSKRFEFLKEKKNLRTFLPLENSRFYYLSNTVLGDLMKNLKCLRVLSLENYQITELSDQIGDLKHVRYINLSCTNIESLPDSVGYLPYLQTLLLRYCQRVSKLPTTIGNLLDLQHLDLVGTWSLKEFPSEISNLTSLVTLSKFIVGNARGPRVKDLKNLSCFQGQLSILDLQNVLDANDAKEANLSEIEGLDDLSLEWCSDFHDGRNQSTEMQVLRWLKPHQGLKRLTINCFGGLKFPPWIGDPLFSNLEYLELNNCQKCTSLPSLQRLPQLKELIITGIHAIQTMMLDEDNSSSAQAFPSLKSLKLQDCPILEGNFPKCIPSLKKLKIVRCPELIYSPISLPSLKELCVKSCGEASLRSMIDLNSLKTLRISRISKLIWLPKNFVESLVALEDMQIEECDELTCLWEEGVNLVRLEKLRIWRCPALRMFPRNKLPTMLKILDIRECEKLESLPEGILMNNGDVCQVSHLEELRIDRCPCVKSFPAGHLPNSFKRLFVGDCKQLEFIPQRMLQNYRQLEEIYICGHDTTMGYNTPLTLYCVASSRIENLDGLDLLCPFIPNLKSLIIFDCKNLKSLPEKLRDLNSLDKLDITSCPGIESMPDGGLLPNLTYLEISNCPGIKSIPDGGFPPNLRRLFIRTCENLKSLPDKLQDLNSLDELEIRNCSGIESIPDGGLPPNLTSLQICKCPGIESIPDCGFPPNLEKLIIDCKNLKKPMQEWGLSSLSSLQTLEIDWICPPDNVLPTSLTSLVVRNVENMKFIPQGLLQKLNSLRRLTISSCPKLQTLPKEALPDSLQFLWISKCNNFRSLPKEGLPRLLEQLYVDACPLLERQCIEKKGDYWPLIARIPSIDISDY</sequence>
<dbReference type="Gene3D" id="1.20.5.4130">
    <property type="match status" value="1"/>
</dbReference>
<dbReference type="SUPFAM" id="SSF52047">
    <property type="entry name" value="RNI-like"/>
    <property type="match status" value="1"/>
</dbReference>
<name>A0AAV5LSK3_9ROSI</name>
<evidence type="ECO:0000313" key="11">
    <source>
        <dbReference type="Proteomes" id="UP001054252"/>
    </source>
</evidence>
<evidence type="ECO:0000259" key="8">
    <source>
        <dbReference type="Pfam" id="PF23559"/>
    </source>
</evidence>
<dbReference type="Proteomes" id="UP001054252">
    <property type="component" value="Unassembled WGS sequence"/>
</dbReference>
<dbReference type="Gene3D" id="1.10.10.10">
    <property type="entry name" value="Winged helix-like DNA-binding domain superfamily/Winged helix DNA-binding domain"/>
    <property type="match status" value="1"/>
</dbReference>
<dbReference type="SUPFAM" id="SSF52540">
    <property type="entry name" value="P-loop containing nucleoside triphosphate hydrolases"/>
    <property type="match status" value="1"/>
</dbReference>
<evidence type="ECO:0008006" key="12">
    <source>
        <dbReference type="Google" id="ProtNLM"/>
    </source>
</evidence>
<organism evidence="10 11">
    <name type="scientific">Rubroshorea leprosula</name>
    <dbReference type="NCBI Taxonomy" id="152421"/>
    <lineage>
        <taxon>Eukaryota</taxon>
        <taxon>Viridiplantae</taxon>
        <taxon>Streptophyta</taxon>
        <taxon>Embryophyta</taxon>
        <taxon>Tracheophyta</taxon>
        <taxon>Spermatophyta</taxon>
        <taxon>Magnoliopsida</taxon>
        <taxon>eudicotyledons</taxon>
        <taxon>Gunneridae</taxon>
        <taxon>Pentapetalae</taxon>
        <taxon>rosids</taxon>
        <taxon>malvids</taxon>
        <taxon>Malvales</taxon>
        <taxon>Dipterocarpaceae</taxon>
        <taxon>Rubroshorea</taxon>
    </lineage>
</organism>
<keyword evidence="5" id="KW-0067">ATP-binding</keyword>
<dbReference type="InterPro" id="IPR042197">
    <property type="entry name" value="Apaf_helical"/>
</dbReference>
<keyword evidence="4" id="KW-0611">Plant defense</keyword>
<evidence type="ECO:0000256" key="4">
    <source>
        <dbReference type="ARBA" id="ARBA00022821"/>
    </source>
</evidence>
<dbReference type="SUPFAM" id="SSF52058">
    <property type="entry name" value="L domain-like"/>
    <property type="match status" value="2"/>
</dbReference>
<dbReference type="Pfam" id="PF25019">
    <property type="entry name" value="LRR_R13L1-DRL21"/>
    <property type="match status" value="1"/>
</dbReference>
<evidence type="ECO:0000256" key="2">
    <source>
        <dbReference type="ARBA" id="ARBA00022737"/>
    </source>
</evidence>
<reference evidence="10 11" key="1">
    <citation type="journal article" date="2021" name="Commun. Biol.">
        <title>The genome of Shorea leprosula (Dipterocarpaceae) highlights the ecological relevance of drought in aseasonal tropical rainforests.</title>
        <authorList>
            <person name="Ng K.K.S."/>
            <person name="Kobayashi M.J."/>
            <person name="Fawcett J.A."/>
            <person name="Hatakeyama M."/>
            <person name="Paape T."/>
            <person name="Ng C.H."/>
            <person name="Ang C.C."/>
            <person name="Tnah L.H."/>
            <person name="Lee C.T."/>
            <person name="Nishiyama T."/>
            <person name="Sese J."/>
            <person name="O'Brien M.J."/>
            <person name="Copetti D."/>
            <person name="Mohd Noor M.I."/>
            <person name="Ong R.C."/>
            <person name="Putra M."/>
            <person name="Sireger I.Z."/>
            <person name="Indrioko S."/>
            <person name="Kosugi Y."/>
            <person name="Izuno A."/>
            <person name="Isagi Y."/>
            <person name="Lee S.L."/>
            <person name="Shimizu K.K."/>
        </authorList>
    </citation>
    <scope>NUCLEOTIDE SEQUENCE [LARGE SCALE GENOMIC DNA]</scope>
    <source>
        <strain evidence="10">214</strain>
    </source>
</reference>
<dbReference type="PANTHER" id="PTHR36766">
    <property type="entry name" value="PLANT BROAD-SPECTRUM MILDEW RESISTANCE PROTEIN RPW8"/>
    <property type="match status" value="1"/>
</dbReference>
<protein>
    <recommendedName>
        <fullName evidence="12">Disease resistance RPP13-like protein 1</fullName>
    </recommendedName>
</protein>
<evidence type="ECO:0000259" key="9">
    <source>
        <dbReference type="Pfam" id="PF25019"/>
    </source>
</evidence>
<dbReference type="Gene3D" id="1.10.8.430">
    <property type="entry name" value="Helical domain of apoptotic protease-activating factors"/>
    <property type="match status" value="1"/>
</dbReference>
<evidence type="ECO:0000256" key="3">
    <source>
        <dbReference type="ARBA" id="ARBA00022741"/>
    </source>
</evidence>
<dbReference type="InterPro" id="IPR036388">
    <property type="entry name" value="WH-like_DNA-bd_sf"/>
</dbReference>
<dbReference type="PANTHER" id="PTHR36766:SF51">
    <property type="entry name" value="DISEASE RESISTANCE RPP13-LIKE PROTEIN 1"/>
    <property type="match status" value="1"/>
</dbReference>
<dbReference type="Pfam" id="PF00931">
    <property type="entry name" value="NB-ARC"/>
    <property type="match status" value="1"/>
</dbReference>
<dbReference type="EMBL" id="BPVZ01000137">
    <property type="protein sequence ID" value="GKV39834.1"/>
    <property type="molecule type" value="Genomic_DNA"/>
</dbReference>
<feature type="domain" description="NB-ARC" evidence="6">
    <location>
        <begin position="188"/>
        <end position="358"/>
    </location>
</feature>
<evidence type="ECO:0000313" key="10">
    <source>
        <dbReference type="EMBL" id="GKV39834.1"/>
    </source>
</evidence>
<dbReference type="InterPro" id="IPR041118">
    <property type="entry name" value="Rx_N"/>
</dbReference>
<proteinExistence type="predicted"/>
<evidence type="ECO:0000259" key="7">
    <source>
        <dbReference type="Pfam" id="PF18052"/>
    </source>
</evidence>
<dbReference type="InterPro" id="IPR027417">
    <property type="entry name" value="P-loop_NTPase"/>
</dbReference>
<gene>
    <name evidence="10" type="ORF">SLEP1_g47548</name>
</gene>
<dbReference type="GO" id="GO:0051707">
    <property type="term" value="P:response to other organism"/>
    <property type="evidence" value="ECO:0007669"/>
    <property type="project" value="UniProtKB-ARBA"/>
</dbReference>
<keyword evidence="2" id="KW-0677">Repeat</keyword>
<dbReference type="Gene3D" id="3.80.10.10">
    <property type="entry name" value="Ribonuclease Inhibitor"/>
    <property type="match status" value="5"/>
</dbReference>
<evidence type="ECO:0000256" key="5">
    <source>
        <dbReference type="ARBA" id="ARBA00022840"/>
    </source>
</evidence>
<dbReference type="InterPro" id="IPR032675">
    <property type="entry name" value="LRR_dom_sf"/>
</dbReference>
<evidence type="ECO:0000256" key="1">
    <source>
        <dbReference type="ARBA" id="ARBA00022614"/>
    </source>
</evidence>
<dbReference type="InterPro" id="IPR002182">
    <property type="entry name" value="NB-ARC"/>
</dbReference>
<comment type="caution">
    <text evidence="10">The sequence shown here is derived from an EMBL/GenBank/DDBJ whole genome shotgun (WGS) entry which is preliminary data.</text>
</comment>